<dbReference type="OrthoDB" id="1689567at2759"/>
<dbReference type="PANTHER" id="PTHR13018">
    <property type="entry name" value="PROBABLE MEMBRANE PROTEIN DUF221-RELATED"/>
    <property type="match status" value="1"/>
</dbReference>
<feature type="transmembrane region" description="Helical" evidence="10">
    <location>
        <begin position="101"/>
        <end position="121"/>
    </location>
</feature>
<keyword evidence="5" id="KW-0106">Calcium</keyword>
<feature type="domain" description="CSC1/OSCA1-like N-terminal transmembrane" evidence="13">
    <location>
        <begin position="7"/>
        <end position="177"/>
    </location>
</feature>
<reference evidence="16" key="1">
    <citation type="journal article" date="2023" name="Proc. Natl. Acad. Sci. U.S.A.">
        <title>Genomic and structural basis for evolution of tropane alkaloid biosynthesis.</title>
        <authorList>
            <person name="Wanga Y.-J."/>
            <person name="Taina T."/>
            <person name="Yua J.-Y."/>
            <person name="Lia J."/>
            <person name="Xua B."/>
            <person name="Chenc J."/>
            <person name="D'Auriad J.C."/>
            <person name="Huanga J.-P."/>
            <person name="Huanga S.-X."/>
        </authorList>
    </citation>
    <scope>NUCLEOTIDE SEQUENCE [LARGE SCALE GENOMIC DNA]</scope>
    <source>
        <strain evidence="16">cv. KIB-2019</strain>
    </source>
</reference>
<dbReference type="Pfam" id="PF00128">
    <property type="entry name" value="Alpha-amylase"/>
    <property type="match status" value="1"/>
</dbReference>
<feature type="domain" description="Glycosyl hydrolase family 13 catalytic" evidence="11">
    <location>
        <begin position="963"/>
        <end position="1052"/>
    </location>
</feature>
<evidence type="ECO:0000259" key="13">
    <source>
        <dbReference type="Pfam" id="PF13967"/>
    </source>
</evidence>
<dbReference type="InterPro" id="IPR032880">
    <property type="entry name" value="CSC1/OSCA1-like_N"/>
</dbReference>
<evidence type="ECO:0000256" key="5">
    <source>
        <dbReference type="ARBA" id="ARBA00022837"/>
    </source>
</evidence>
<evidence type="ECO:0000259" key="11">
    <source>
        <dbReference type="Pfam" id="PF00128"/>
    </source>
</evidence>
<keyword evidence="16" id="KW-1185">Reference proteome</keyword>
<feature type="transmembrane region" description="Helical" evidence="10">
    <location>
        <begin position="6"/>
        <end position="28"/>
    </location>
</feature>
<dbReference type="SUPFAM" id="SSF51445">
    <property type="entry name" value="(Trans)glycosidases"/>
    <property type="match status" value="1"/>
</dbReference>
<evidence type="ECO:0000256" key="8">
    <source>
        <dbReference type="ARBA" id="ARBA00023136"/>
    </source>
</evidence>
<evidence type="ECO:0000313" key="15">
    <source>
        <dbReference type="EMBL" id="KAJ8543184.1"/>
    </source>
</evidence>
<comment type="similarity">
    <text evidence="2">Belongs to the CSC1 (TC 1.A.17) family.</text>
</comment>
<dbReference type="InterPro" id="IPR017853">
    <property type="entry name" value="GH"/>
</dbReference>
<dbReference type="InterPro" id="IPR027815">
    <property type="entry name" value="CSC1/OSCA1-like_cyt"/>
</dbReference>
<evidence type="ECO:0000256" key="2">
    <source>
        <dbReference type="ARBA" id="ARBA00007779"/>
    </source>
</evidence>
<dbReference type="GO" id="GO:0005886">
    <property type="term" value="C:plasma membrane"/>
    <property type="evidence" value="ECO:0007669"/>
    <property type="project" value="TreeGrafter"/>
</dbReference>
<feature type="domain" description="CSC1/OSCA1-like cytosolic" evidence="14">
    <location>
        <begin position="198"/>
        <end position="360"/>
    </location>
</feature>
<protein>
    <submittedName>
        <fullName evidence="15">Uncharacterized protein</fullName>
    </submittedName>
</protein>
<evidence type="ECO:0000256" key="7">
    <source>
        <dbReference type="ARBA" id="ARBA00023065"/>
    </source>
</evidence>
<keyword evidence="4 10" id="KW-0812">Transmembrane</keyword>
<keyword evidence="8 10" id="KW-0472">Membrane</keyword>
<keyword evidence="3" id="KW-0813">Transport</keyword>
<dbReference type="InterPro" id="IPR006047">
    <property type="entry name" value="GH13_cat_dom"/>
</dbReference>
<dbReference type="Pfam" id="PF13967">
    <property type="entry name" value="RSN1_TM"/>
    <property type="match status" value="1"/>
</dbReference>
<feature type="transmembrane region" description="Helical" evidence="10">
    <location>
        <begin position="465"/>
        <end position="484"/>
    </location>
</feature>
<dbReference type="InterPro" id="IPR003864">
    <property type="entry name" value="CSC1/OSCA1-like_7TM"/>
</dbReference>
<evidence type="ECO:0000256" key="6">
    <source>
        <dbReference type="ARBA" id="ARBA00022989"/>
    </source>
</evidence>
<organism evidence="15 16">
    <name type="scientific">Anisodus acutangulus</name>
    <dbReference type="NCBI Taxonomy" id="402998"/>
    <lineage>
        <taxon>Eukaryota</taxon>
        <taxon>Viridiplantae</taxon>
        <taxon>Streptophyta</taxon>
        <taxon>Embryophyta</taxon>
        <taxon>Tracheophyta</taxon>
        <taxon>Spermatophyta</taxon>
        <taxon>Magnoliopsida</taxon>
        <taxon>eudicotyledons</taxon>
        <taxon>Gunneridae</taxon>
        <taxon>Pentapetalae</taxon>
        <taxon>asterids</taxon>
        <taxon>lamiids</taxon>
        <taxon>Solanales</taxon>
        <taxon>Solanaceae</taxon>
        <taxon>Solanoideae</taxon>
        <taxon>Hyoscyameae</taxon>
        <taxon>Anisodus</taxon>
    </lineage>
</organism>
<dbReference type="Proteomes" id="UP001152561">
    <property type="component" value="Unassembled WGS sequence"/>
</dbReference>
<dbReference type="InterPro" id="IPR045122">
    <property type="entry name" value="Csc1-like"/>
</dbReference>
<keyword evidence="9" id="KW-0407">Ion channel</keyword>
<keyword evidence="7" id="KW-0406">Ion transport</keyword>
<evidence type="ECO:0000259" key="14">
    <source>
        <dbReference type="Pfam" id="PF14703"/>
    </source>
</evidence>
<evidence type="ECO:0000256" key="3">
    <source>
        <dbReference type="ARBA" id="ARBA00022448"/>
    </source>
</evidence>
<feature type="transmembrane region" description="Helical" evidence="10">
    <location>
        <begin position="156"/>
        <end position="175"/>
    </location>
</feature>
<name>A0A9Q1R757_9SOLA</name>
<evidence type="ECO:0000256" key="1">
    <source>
        <dbReference type="ARBA" id="ARBA00004141"/>
    </source>
</evidence>
<keyword evidence="6 10" id="KW-1133">Transmembrane helix</keyword>
<dbReference type="Pfam" id="PF14703">
    <property type="entry name" value="PHM7_cyt"/>
    <property type="match status" value="1"/>
</dbReference>
<feature type="domain" description="CSC1/OSCA1-like 7TM region" evidence="12">
    <location>
        <begin position="371"/>
        <end position="643"/>
    </location>
</feature>
<evidence type="ECO:0000313" key="16">
    <source>
        <dbReference type="Proteomes" id="UP001152561"/>
    </source>
</evidence>
<sequence>MASSEDILLSAVLNLLSAFAFLVAFAILRLQPINDRVYFSKWYLKGIRASPRSSGAFMKKFVNLDCRTYIRFLNWMPAALRMPEPELIDHAGLDSAVYIRIYLLGLKIFVPIALLSFGVLMPVNWTGKSLEHIEDLTFSTIDKLSISNVPPGSQRFWAHLVMAYIVTFWTCYVLYKEYHIITTMRLQFLASENRRPDQFTVLVRNVPPDSDESVSEHVEHFFCVNHPDHYLTHQVVYNANNLAKLVEKRKSYQNWLTYYQTKYERNPKIKPKTKTGFWGLWGKTVDAIEYYTAEIEKLSKEETIEREKVMSDPKAIVPAAFVSFKSRWGAAVCAQTQQSSNPTVWLTQWAPEPRDVYWDNLSIPFVELNVRKLLMAAAFFFLTFFFMIPIAFVQSLASIDGIENKLPVLRPLIQMEVVKSFIQGVLPGIILKIFLVLLPMILMAMSKIEGYTSLSSLDSRSATKYHFFLLVNVFLGSIITGAAFEQLQRFVEEPPSEIPKTVGVAIPLKATFFITYIMVDGWAGIAAEILRLVPLVVFHLKNTFLVKTDQDREQATDPGSLNFSVSEPRIQLYFLLGLVYSVVTPILLPFIIVFFAFSYMVFRHQIINVYDQKYESGASFWPDVHRRILTGLVISQLLLLGLLSTKSVARSTPILIALPVLTIWFHIFCKGRYESAFVKFPLQDAMVKDTLERATEPTLNLKAYLKDAYVHPVFKGVELDRPIALDDEENNPLVATKRSRRSSKTHSEEGLAVHSRLLSYGSSESTKLVRAPPCNRGQRVCSLRKLELEEMNFSGRGRKNDQEVSRETHRRKALLASGISLVPTPKRVPTYLFRTYIGGQVKVYVEKTNGNTNAKSVVLCLYDDIAVEKPSLEIDLDPCVNRSATSGKGELVLLDPYAKVIRSVIPHQGGSDICPKYLGELCQEPGYDWSGDIRPSLPMEKLIIYRLNETHFMKDKSSKLPDDLAGTFSGISEKWHHFKDLGVNAMLLEPIFPFEEQRRPHFPWNIFSPGNMYGRSDDPLSAIKFMKDMVRKLHTNGIEIFLEVVFSHTAEDAPLVHVDNSSYCIRSGQDLNIQNALNCNYPIVQQMILDCLRYWVIADNWNPLANDSKENLFPHWRRWAEMNMRFCDDIRDFLRGEGLLSNLATRLCGSGDIFSGVPVLNMGDECGQSSGGSPAYDARKSFNWDTLKTGFGIQTTQFISFLSSLRMRRSDLLQKRTFLKEENIQWHGSDQSPPKWDDPCSKFLAMTLKPMLKSARHQSLISEGTPVEDGLVAYGMKSHSCLLFEAHRLAET</sequence>
<feature type="transmembrane region" description="Helical" evidence="10">
    <location>
        <begin position="373"/>
        <end position="397"/>
    </location>
</feature>
<evidence type="ECO:0000259" key="12">
    <source>
        <dbReference type="Pfam" id="PF02714"/>
    </source>
</evidence>
<dbReference type="PANTHER" id="PTHR13018:SF142">
    <property type="entry name" value="CALCIUM PERMEABLE STRESS-GATED CATION CHANNEL 1"/>
    <property type="match status" value="1"/>
</dbReference>
<evidence type="ECO:0000256" key="4">
    <source>
        <dbReference type="ARBA" id="ARBA00022692"/>
    </source>
</evidence>
<proteinExistence type="inferred from homology"/>
<comment type="subcellular location">
    <subcellularLocation>
        <location evidence="1">Membrane</location>
        <topology evidence="1">Multi-pass membrane protein</topology>
    </subcellularLocation>
</comment>
<accession>A0A9Q1R757</accession>
<dbReference type="GO" id="GO:0005975">
    <property type="term" value="P:carbohydrate metabolic process"/>
    <property type="evidence" value="ECO:0007669"/>
    <property type="project" value="InterPro"/>
</dbReference>
<dbReference type="EMBL" id="JAJAGQ010000014">
    <property type="protein sequence ID" value="KAJ8543184.1"/>
    <property type="molecule type" value="Genomic_DNA"/>
</dbReference>
<evidence type="ECO:0000256" key="9">
    <source>
        <dbReference type="ARBA" id="ARBA00023303"/>
    </source>
</evidence>
<evidence type="ECO:0000256" key="10">
    <source>
        <dbReference type="SAM" id="Phobius"/>
    </source>
</evidence>
<comment type="caution">
    <text evidence="15">The sequence shown here is derived from an EMBL/GenBank/DDBJ whole genome shotgun (WGS) entry which is preliminary data.</text>
</comment>
<dbReference type="GO" id="GO:0005227">
    <property type="term" value="F:calcium-activated cation channel activity"/>
    <property type="evidence" value="ECO:0007669"/>
    <property type="project" value="InterPro"/>
</dbReference>
<feature type="transmembrane region" description="Helical" evidence="10">
    <location>
        <begin position="570"/>
        <end position="597"/>
    </location>
</feature>
<dbReference type="Gene3D" id="3.20.20.80">
    <property type="entry name" value="Glycosidases"/>
    <property type="match status" value="2"/>
</dbReference>
<dbReference type="Pfam" id="PF02714">
    <property type="entry name" value="RSN1_7TM"/>
    <property type="match status" value="1"/>
</dbReference>
<gene>
    <name evidence="15" type="ORF">K7X08_005707</name>
</gene>
<feature type="transmembrane region" description="Helical" evidence="10">
    <location>
        <begin position="417"/>
        <end position="444"/>
    </location>
</feature>